<reference evidence="1 2" key="1">
    <citation type="journal article" date="2024" name="G3 (Bethesda)">
        <title>Genome assembly of Hibiscus sabdariffa L. provides insights into metabolisms of medicinal natural products.</title>
        <authorList>
            <person name="Kim T."/>
        </authorList>
    </citation>
    <scope>NUCLEOTIDE SEQUENCE [LARGE SCALE GENOMIC DNA]</scope>
    <source>
        <strain evidence="1">TK-2024</strain>
        <tissue evidence="1">Old leaves</tissue>
    </source>
</reference>
<proteinExistence type="predicted"/>
<evidence type="ECO:0000313" key="2">
    <source>
        <dbReference type="Proteomes" id="UP001396334"/>
    </source>
</evidence>
<organism evidence="1 2">
    <name type="scientific">Hibiscus sabdariffa</name>
    <name type="common">roselle</name>
    <dbReference type="NCBI Taxonomy" id="183260"/>
    <lineage>
        <taxon>Eukaryota</taxon>
        <taxon>Viridiplantae</taxon>
        <taxon>Streptophyta</taxon>
        <taxon>Embryophyta</taxon>
        <taxon>Tracheophyta</taxon>
        <taxon>Spermatophyta</taxon>
        <taxon>Magnoliopsida</taxon>
        <taxon>eudicotyledons</taxon>
        <taxon>Gunneridae</taxon>
        <taxon>Pentapetalae</taxon>
        <taxon>rosids</taxon>
        <taxon>malvids</taxon>
        <taxon>Malvales</taxon>
        <taxon>Malvaceae</taxon>
        <taxon>Malvoideae</taxon>
        <taxon>Hibiscus</taxon>
    </lineage>
</organism>
<gene>
    <name evidence="1" type="ORF">V6N11_071478</name>
</gene>
<dbReference type="EMBL" id="JBBPBN010000003">
    <property type="protein sequence ID" value="KAK9043127.1"/>
    <property type="molecule type" value="Genomic_DNA"/>
</dbReference>
<comment type="caution">
    <text evidence="1">The sequence shown here is derived from an EMBL/GenBank/DDBJ whole genome shotgun (WGS) entry which is preliminary data.</text>
</comment>
<accession>A0ABR2U0G1</accession>
<keyword evidence="2" id="KW-1185">Reference proteome</keyword>
<dbReference type="Proteomes" id="UP001396334">
    <property type="component" value="Unassembled WGS sequence"/>
</dbReference>
<name>A0ABR2U0G1_9ROSI</name>
<evidence type="ECO:0000313" key="1">
    <source>
        <dbReference type="EMBL" id="KAK9043127.1"/>
    </source>
</evidence>
<protein>
    <submittedName>
        <fullName evidence="1">Uncharacterized protein</fullName>
    </submittedName>
</protein>
<sequence>MGSRFGGSRFNILNEFDSADVTPGNIPESGKPNGVVIPANNHSLVENSTLGIVCGVVTRSTVNVASDVSRQTSSRVVLNEVIVNENVPITVVYSEGSQIPKVISHEVHNVAGNHVAVSILDAANEQRRQRLATMGAKQGVVRRGIGTGADVQPPIVDPMVQVETTVNSSSRLGNASAGIHRN</sequence>